<evidence type="ECO:0000313" key="5">
    <source>
        <dbReference type="Proteomes" id="UP001193081"/>
    </source>
</evidence>
<dbReference type="EMBL" id="SIJK02000023">
    <property type="protein sequence ID" value="MBP1466742.1"/>
    <property type="molecule type" value="Genomic_DNA"/>
</dbReference>
<keyword evidence="1 2" id="KW-0443">Lipid metabolism</keyword>
<feature type="short sequence motif" description="GXSXG" evidence="2">
    <location>
        <begin position="47"/>
        <end position="51"/>
    </location>
</feature>
<evidence type="ECO:0000313" key="4">
    <source>
        <dbReference type="EMBL" id="MBP1466742.1"/>
    </source>
</evidence>
<dbReference type="Pfam" id="PF01734">
    <property type="entry name" value="Patatin"/>
    <property type="match status" value="1"/>
</dbReference>
<dbReference type="InterPro" id="IPR002641">
    <property type="entry name" value="PNPLA_dom"/>
</dbReference>
<dbReference type="PROSITE" id="PS51635">
    <property type="entry name" value="PNPLA"/>
    <property type="match status" value="1"/>
</dbReference>
<protein>
    <submittedName>
        <fullName evidence="4">Patatin-like phospholipase family protein</fullName>
    </submittedName>
</protein>
<evidence type="ECO:0000259" key="3">
    <source>
        <dbReference type="PROSITE" id="PS51635"/>
    </source>
</evidence>
<keyword evidence="2" id="KW-0378">Hydrolase</keyword>
<feature type="active site" description="Nucleophile" evidence="2">
    <location>
        <position position="49"/>
    </location>
</feature>
<sequence>MSSQTSPRRVAIACQGGGSHTAFTAGVLKSLLRDEAHGRYQICALTGTSGGAICAALAWYGLIKVERGEWQREQISATLQDFWLDNAPQLPWERFWNDWTMTLLNMQVRGKLPALKSSPYTPQMVLANDLLKQFAPRPEFLDLRMLLEKYFHVDEIQQPVNQPRLLLGAIAVLAGTFKAFDSMKAEISVDAVLASTTLPTLFQAIKIDDEVYWDGLFSQNPPVRQLVVGIDPALKPDEIWVVRINSQRISQEPTSIEEIEDRRNALAGNLSLNHELDVINKVSKWVRQGQLKDLGLKAVDIHSIGMSPELNARLSYISKLNRDRAFLLNLIADGEAQADAFLANWNANVATT</sequence>
<dbReference type="SUPFAM" id="SSF52151">
    <property type="entry name" value="FabD/lysophospholipase-like"/>
    <property type="match status" value="1"/>
</dbReference>
<dbReference type="RefSeq" id="WP_135478778.1">
    <property type="nucleotide sequence ID" value="NZ_SIJK02000023.1"/>
</dbReference>
<dbReference type="Gene3D" id="3.40.1090.10">
    <property type="entry name" value="Cytosolic phospholipase A2 catalytic domain"/>
    <property type="match status" value="2"/>
</dbReference>
<evidence type="ECO:0000256" key="1">
    <source>
        <dbReference type="ARBA" id="ARBA00023098"/>
    </source>
</evidence>
<name>A0ABS4DBC6_9CHLR</name>
<dbReference type="InterPro" id="IPR016035">
    <property type="entry name" value="Acyl_Trfase/lysoPLipase"/>
</dbReference>
<reference evidence="4 5" key="1">
    <citation type="submission" date="2021-03" db="EMBL/GenBank/DDBJ databases">
        <authorList>
            <person name="Grouzdev D.S."/>
        </authorList>
    </citation>
    <scope>NUCLEOTIDE SEQUENCE [LARGE SCALE GENOMIC DNA]</scope>
    <source>
        <strain evidence="4 5">M50-1</strain>
    </source>
</reference>
<accession>A0ABS4DBC6</accession>
<proteinExistence type="predicted"/>
<comment type="caution">
    <text evidence="2">Lacks conserved residue(s) required for the propagation of feature annotation.</text>
</comment>
<evidence type="ECO:0000256" key="2">
    <source>
        <dbReference type="PROSITE-ProRule" id="PRU01161"/>
    </source>
</evidence>
<feature type="active site" description="Proton acceptor" evidence="2">
    <location>
        <position position="214"/>
    </location>
</feature>
<gene>
    <name evidence="4" type="ORF">EYB53_013590</name>
</gene>
<keyword evidence="2" id="KW-0442">Lipid degradation</keyword>
<feature type="domain" description="PNPLA" evidence="3">
    <location>
        <begin position="12"/>
        <end position="227"/>
    </location>
</feature>
<organism evidence="4 5">
    <name type="scientific">Candidatus Chloroploca mongolica</name>
    <dbReference type="NCBI Taxonomy" id="2528176"/>
    <lineage>
        <taxon>Bacteria</taxon>
        <taxon>Bacillati</taxon>
        <taxon>Chloroflexota</taxon>
        <taxon>Chloroflexia</taxon>
        <taxon>Chloroflexales</taxon>
        <taxon>Chloroflexineae</taxon>
        <taxon>Oscillochloridaceae</taxon>
        <taxon>Candidatus Chloroploca</taxon>
    </lineage>
</organism>
<keyword evidence="5" id="KW-1185">Reference proteome</keyword>
<comment type="caution">
    <text evidence="4">The sequence shown here is derived from an EMBL/GenBank/DDBJ whole genome shotgun (WGS) entry which is preliminary data.</text>
</comment>
<dbReference type="Proteomes" id="UP001193081">
    <property type="component" value="Unassembled WGS sequence"/>
</dbReference>